<dbReference type="GO" id="GO:0008270">
    <property type="term" value="F:zinc ion binding"/>
    <property type="evidence" value="ECO:0007669"/>
    <property type="project" value="UniProtKB-KW"/>
</dbReference>
<evidence type="ECO:0000313" key="6">
    <source>
        <dbReference type="Proteomes" id="UP000655225"/>
    </source>
</evidence>
<organism evidence="5 6">
    <name type="scientific">Tetracentron sinense</name>
    <name type="common">Spur-leaf</name>
    <dbReference type="NCBI Taxonomy" id="13715"/>
    <lineage>
        <taxon>Eukaryota</taxon>
        <taxon>Viridiplantae</taxon>
        <taxon>Streptophyta</taxon>
        <taxon>Embryophyta</taxon>
        <taxon>Tracheophyta</taxon>
        <taxon>Spermatophyta</taxon>
        <taxon>Magnoliopsida</taxon>
        <taxon>Trochodendrales</taxon>
        <taxon>Trochodendraceae</taxon>
        <taxon>Tetracentron</taxon>
    </lineage>
</organism>
<dbReference type="GO" id="GO:0003676">
    <property type="term" value="F:nucleic acid binding"/>
    <property type="evidence" value="ECO:0007669"/>
    <property type="project" value="InterPro"/>
</dbReference>
<sequence length="227" mass="21927">MAQAKRLIGTVKWFSGQKGFGFVTPDDGTEDLFVHQTSIRSDRFRTLSDGDAVEFDIERGDDGRMKAVDVSLSNGSSGAGSGAGRGFSGGRSRGGSYGSYGGGSGRTGRSGGRGGRMGGVYGGGYGGGSGGYGGSGGGYGGGGGGYGGGGGGGACYNCGQTGHLARDCFQGSGGGRYGGGDGGYSGGGGGGYSRGGGGYSRGGGSGGGCYNCGEQGHFARECPNDQK</sequence>
<gene>
    <name evidence="5" type="ORF">HHK36_030403</name>
</gene>
<dbReference type="OMA" id="KACYGCH"/>
<dbReference type="OrthoDB" id="422005at2759"/>
<dbReference type="Gene3D" id="4.10.60.10">
    <property type="entry name" value="Zinc finger, CCHC-type"/>
    <property type="match status" value="2"/>
</dbReference>
<dbReference type="PANTHER" id="PTHR46565">
    <property type="entry name" value="COLD SHOCK DOMAIN PROTEIN 2"/>
    <property type="match status" value="1"/>
</dbReference>
<reference evidence="5 6" key="1">
    <citation type="submission" date="2020-04" db="EMBL/GenBank/DDBJ databases">
        <title>Plant Genome Project.</title>
        <authorList>
            <person name="Zhang R.-G."/>
        </authorList>
    </citation>
    <scope>NUCLEOTIDE SEQUENCE [LARGE SCALE GENOMIC DNA]</scope>
    <source>
        <strain evidence="5">YNK0</strain>
        <tissue evidence="5">Leaf</tissue>
    </source>
</reference>
<dbReference type="EMBL" id="JABCRI010000024">
    <property type="protein sequence ID" value="KAF8377031.1"/>
    <property type="molecule type" value="Genomic_DNA"/>
</dbReference>
<keyword evidence="1" id="KW-0863">Zinc-finger</keyword>
<dbReference type="SMART" id="SM00343">
    <property type="entry name" value="ZnF_C2HC"/>
    <property type="match status" value="2"/>
</dbReference>
<dbReference type="PRINTS" id="PR00050">
    <property type="entry name" value="COLDSHOCK"/>
</dbReference>
<dbReference type="AlphaFoldDB" id="A0A834Y7K6"/>
<evidence type="ECO:0000256" key="1">
    <source>
        <dbReference type="PROSITE-ProRule" id="PRU00047"/>
    </source>
</evidence>
<feature type="domain" description="CCHC-type" evidence="3">
    <location>
        <begin position="209"/>
        <end position="224"/>
    </location>
</feature>
<dbReference type="InterPro" id="IPR002059">
    <property type="entry name" value="CSP_DNA-bd"/>
</dbReference>
<evidence type="ECO:0000313" key="5">
    <source>
        <dbReference type="EMBL" id="KAF8377031.1"/>
    </source>
</evidence>
<proteinExistence type="predicted"/>
<dbReference type="PROSITE" id="PS50158">
    <property type="entry name" value="ZF_CCHC"/>
    <property type="match status" value="2"/>
</dbReference>
<dbReference type="InterPro" id="IPR001878">
    <property type="entry name" value="Znf_CCHC"/>
</dbReference>
<dbReference type="PROSITE" id="PS51857">
    <property type="entry name" value="CSD_2"/>
    <property type="match status" value="1"/>
</dbReference>
<dbReference type="SUPFAM" id="SSF50249">
    <property type="entry name" value="Nucleic acid-binding proteins"/>
    <property type="match status" value="1"/>
</dbReference>
<name>A0A834Y7K6_TETSI</name>
<dbReference type="CDD" id="cd04458">
    <property type="entry name" value="CSP_CDS"/>
    <property type="match status" value="1"/>
</dbReference>
<comment type="caution">
    <text evidence="5">The sequence shown here is derived from an EMBL/GenBank/DDBJ whole genome shotgun (WGS) entry which is preliminary data.</text>
</comment>
<evidence type="ECO:0000256" key="2">
    <source>
        <dbReference type="SAM" id="MobiDB-lite"/>
    </source>
</evidence>
<feature type="domain" description="CSD" evidence="4">
    <location>
        <begin position="6"/>
        <end position="72"/>
    </location>
</feature>
<keyword evidence="1" id="KW-0862">Zinc</keyword>
<dbReference type="Gene3D" id="2.40.50.140">
    <property type="entry name" value="Nucleic acid-binding proteins"/>
    <property type="match status" value="1"/>
</dbReference>
<dbReference type="SMART" id="SM00357">
    <property type="entry name" value="CSP"/>
    <property type="match status" value="1"/>
</dbReference>
<feature type="compositionally biased region" description="Gly residues" evidence="2">
    <location>
        <begin position="77"/>
        <end position="114"/>
    </location>
</feature>
<accession>A0A834Y7K6</accession>
<dbReference type="InterPro" id="IPR036875">
    <property type="entry name" value="Znf_CCHC_sf"/>
</dbReference>
<protein>
    <submittedName>
        <fullName evidence="5">Uncharacterized protein</fullName>
    </submittedName>
</protein>
<keyword evidence="1" id="KW-0479">Metal-binding</keyword>
<dbReference type="SUPFAM" id="SSF57756">
    <property type="entry name" value="Retrovirus zinc finger-like domains"/>
    <property type="match status" value="2"/>
</dbReference>
<dbReference type="PANTHER" id="PTHR46565:SF20">
    <property type="entry name" value="COLD SHOCK DOMAIN-CONTAINING PROTEIN 4"/>
    <property type="match status" value="1"/>
</dbReference>
<feature type="domain" description="CCHC-type" evidence="3">
    <location>
        <begin position="155"/>
        <end position="168"/>
    </location>
</feature>
<evidence type="ECO:0000259" key="3">
    <source>
        <dbReference type="PROSITE" id="PS50158"/>
    </source>
</evidence>
<keyword evidence="6" id="KW-1185">Reference proteome</keyword>
<evidence type="ECO:0000259" key="4">
    <source>
        <dbReference type="PROSITE" id="PS51857"/>
    </source>
</evidence>
<dbReference type="Proteomes" id="UP000655225">
    <property type="component" value="Unassembled WGS sequence"/>
</dbReference>
<feature type="region of interest" description="Disordered" evidence="2">
    <location>
        <begin position="72"/>
        <end position="114"/>
    </location>
</feature>
<dbReference type="InterPro" id="IPR012340">
    <property type="entry name" value="NA-bd_OB-fold"/>
</dbReference>
<dbReference type="Pfam" id="PF00098">
    <property type="entry name" value="zf-CCHC"/>
    <property type="match status" value="2"/>
</dbReference>
<dbReference type="Pfam" id="PF00313">
    <property type="entry name" value="CSD"/>
    <property type="match status" value="1"/>
</dbReference>
<dbReference type="InterPro" id="IPR011129">
    <property type="entry name" value="CSD"/>
</dbReference>